<dbReference type="Proteomes" id="UP000644507">
    <property type="component" value="Unassembled WGS sequence"/>
</dbReference>
<reference evidence="1" key="1">
    <citation type="journal article" date="2014" name="Int. J. Syst. Evol. Microbiol.">
        <title>Complete genome sequence of Corynebacterium casei LMG S-19264T (=DSM 44701T), isolated from a smear-ripened cheese.</title>
        <authorList>
            <consortium name="US DOE Joint Genome Institute (JGI-PGF)"/>
            <person name="Walter F."/>
            <person name="Albersmeier A."/>
            <person name="Kalinowski J."/>
            <person name="Ruckert C."/>
        </authorList>
    </citation>
    <scope>NUCLEOTIDE SEQUENCE</scope>
    <source>
        <strain evidence="1">KCTC 12988</strain>
    </source>
</reference>
<reference evidence="1" key="2">
    <citation type="submission" date="2020-09" db="EMBL/GenBank/DDBJ databases">
        <authorList>
            <person name="Sun Q."/>
            <person name="Kim S."/>
        </authorList>
    </citation>
    <scope>NUCLEOTIDE SEQUENCE</scope>
    <source>
        <strain evidence="1">KCTC 12988</strain>
    </source>
</reference>
<comment type="caution">
    <text evidence="1">The sequence shown here is derived from an EMBL/GenBank/DDBJ whole genome shotgun (WGS) entry which is preliminary data.</text>
</comment>
<evidence type="ECO:0000313" key="1">
    <source>
        <dbReference type="EMBL" id="GHC68157.1"/>
    </source>
</evidence>
<proteinExistence type="predicted"/>
<organism evidence="1 2">
    <name type="scientific">Roseibacillus persicicus</name>
    <dbReference type="NCBI Taxonomy" id="454148"/>
    <lineage>
        <taxon>Bacteria</taxon>
        <taxon>Pseudomonadati</taxon>
        <taxon>Verrucomicrobiota</taxon>
        <taxon>Verrucomicrobiia</taxon>
        <taxon>Verrucomicrobiales</taxon>
        <taxon>Verrucomicrobiaceae</taxon>
        <taxon>Roseibacillus</taxon>
    </lineage>
</organism>
<dbReference type="EMBL" id="BMXI01000040">
    <property type="protein sequence ID" value="GHC68157.1"/>
    <property type="molecule type" value="Genomic_DNA"/>
</dbReference>
<name>A0A918TZG9_9BACT</name>
<protein>
    <submittedName>
        <fullName evidence="1">Uncharacterized protein</fullName>
    </submittedName>
</protein>
<dbReference type="AlphaFoldDB" id="A0A918TZG9"/>
<evidence type="ECO:0000313" key="2">
    <source>
        <dbReference type="Proteomes" id="UP000644507"/>
    </source>
</evidence>
<gene>
    <name evidence="1" type="ORF">GCM10007100_40270</name>
</gene>
<sequence>MALIVPSDDPAFEPPQKIRKVYVTFRCGHWREAFQKARSLGISQEKSKRIGEAPAIGSNVVSRWQFMGINDVIPVPLNMEDGATISDFEESEYLPPLQRIFDKSFEDYHIESYVGEERCGEYYRTLVNPEEAGF</sequence>
<keyword evidence="2" id="KW-1185">Reference proteome</keyword>
<accession>A0A918TZG9</accession>